<dbReference type="AlphaFoldDB" id="A0A7X4WV68"/>
<dbReference type="InterPro" id="IPR028978">
    <property type="entry name" value="Chorismate_lyase_/UTRA_dom_sf"/>
</dbReference>
<dbReference type="Proteomes" id="UP000465712">
    <property type="component" value="Unassembled WGS sequence"/>
</dbReference>
<protein>
    <recommendedName>
        <fullName evidence="4">Probable chorismate pyruvate-lyase</fullName>
        <shortName evidence="4">CL</shortName>
        <shortName evidence="4">CPL</shortName>
        <ecNumber evidence="4">4.1.3.40</ecNumber>
    </recommendedName>
</protein>
<evidence type="ECO:0000313" key="5">
    <source>
        <dbReference type="EMBL" id="NAW65732.1"/>
    </source>
</evidence>
<keyword evidence="1 4" id="KW-0963">Cytoplasm</keyword>
<dbReference type="PANTHER" id="PTHR38683">
    <property type="entry name" value="CHORISMATE PYRUVATE-LYASE"/>
    <property type="match status" value="1"/>
</dbReference>
<dbReference type="GO" id="GO:0006744">
    <property type="term" value="P:ubiquinone biosynthetic process"/>
    <property type="evidence" value="ECO:0007669"/>
    <property type="project" value="UniProtKB-UniRule"/>
</dbReference>
<keyword evidence="4" id="KW-0670">Pyruvate</keyword>
<dbReference type="UniPathway" id="UPA00232"/>
<dbReference type="InterPro" id="IPR007440">
    <property type="entry name" value="Chorismate--pyruvate_lyase"/>
</dbReference>
<comment type="caution">
    <text evidence="4">Lacks conserved residue(s) required for the propagation of feature annotation.</text>
</comment>
<accession>A0A7X4WV68</accession>
<name>A0A7X4WV68_9GAMM</name>
<proteinExistence type="inferred from homology"/>
<comment type="function">
    <text evidence="4">Removes the pyruvyl group from chorismate, with concomitant aromatization of the ring, to provide 4-hydroxybenzoate (4HB) for the ubiquinone pathway.</text>
</comment>
<dbReference type="GO" id="GO:0005829">
    <property type="term" value="C:cytosol"/>
    <property type="evidence" value="ECO:0007669"/>
    <property type="project" value="TreeGrafter"/>
</dbReference>
<comment type="caution">
    <text evidence="5">The sequence shown here is derived from an EMBL/GenBank/DDBJ whole genome shotgun (WGS) entry which is preliminary data.</text>
</comment>
<feature type="binding site" evidence="4">
    <location>
        <position position="165"/>
    </location>
    <ligand>
        <name>substrate</name>
    </ligand>
</feature>
<gene>
    <name evidence="4" type="primary">ubiC</name>
    <name evidence="5" type="ORF">CAG72_10930</name>
</gene>
<dbReference type="EMBL" id="WXWW01000165">
    <property type="protein sequence ID" value="NAW65732.1"/>
    <property type="molecule type" value="Genomic_DNA"/>
</dbReference>
<comment type="catalytic activity">
    <reaction evidence="4">
        <text>chorismate = 4-hydroxybenzoate + pyruvate</text>
        <dbReference type="Rhea" id="RHEA:16505"/>
        <dbReference type="ChEBI" id="CHEBI:15361"/>
        <dbReference type="ChEBI" id="CHEBI:17879"/>
        <dbReference type="ChEBI" id="CHEBI:29748"/>
        <dbReference type="EC" id="4.1.3.40"/>
    </reaction>
</comment>
<keyword evidence="3 4" id="KW-0456">Lyase</keyword>
<evidence type="ECO:0000256" key="1">
    <source>
        <dbReference type="ARBA" id="ARBA00022490"/>
    </source>
</evidence>
<dbReference type="HAMAP" id="MF_01632">
    <property type="entry name" value="UbiC"/>
    <property type="match status" value="1"/>
</dbReference>
<dbReference type="GO" id="GO:0008813">
    <property type="term" value="F:chorismate lyase activity"/>
    <property type="evidence" value="ECO:0007669"/>
    <property type="project" value="UniProtKB-UniRule"/>
</dbReference>
<feature type="binding site" evidence="4">
    <location>
        <position position="120"/>
    </location>
    <ligand>
        <name>substrate</name>
    </ligand>
</feature>
<dbReference type="Pfam" id="PF04345">
    <property type="entry name" value="Chor_lyase"/>
    <property type="match status" value="1"/>
</dbReference>
<comment type="pathway">
    <text evidence="4">Cofactor biosynthesis; ubiquinone biosynthesis.</text>
</comment>
<sequence length="203" mass="22962">MSKFKQIYQSALDNADWQLTENIHLNQPQLQSWLQENGSLSRRFARYCHQFSVLLLAQEPIKAGSLQPDEQAMLGTVDCLERIVLLHGDGVPWVFGRTLIPVPTMTGEEQDIARLGESPLGYRVFTDQSARRDALQLARLNVNDDTLWARRSRLWVKEKPMLVAELFLAPAPVYQQQSSKVAPFSGKLSAVSGSEKAAYYEQK</sequence>
<evidence type="ECO:0000256" key="3">
    <source>
        <dbReference type="ARBA" id="ARBA00023239"/>
    </source>
</evidence>
<dbReference type="RefSeq" id="WP_161444863.1">
    <property type="nucleotide sequence ID" value="NZ_WXWV01000300.1"/>
</dbReference>
<evidence type="ECO:0000256" key="4">
    <source>
        <dbReference type="HAMAP-Rule" id="MF_01632"/>
    </source>
</evidence>
<organism evidence="5 6">
    <name type="scientific">Photobacterium halotolerans</name>
    <dbReference type="NCBI Taxonomy" id="265726"/>
    <lineage>
        <taxon>Bacteria</taxon>
        <taxon>Pseudomonadati</taxon>
        <taxon>Pseudomonadota</taxon>
        <taxon>Gammaproteobacteria</taxon>
        <taxon>Vibrionales</taxon>
        <taxon>Vibrionaceae</taxon>
        <taxon>Photobacterium</taxon>
    </lineage>
</organism>
<feature type="binding site" evidence="4">
    <location>
        <position position="82"/>
    </location>
    <ligand>
        <name>substrate</name>
    </ligand>
</feature>
<comment type="subcellular location">
    <subcellularLocation>
        <location evidence="4">Cytoplasm</location>
    </subcellularLocation>
</comment>
<dbReference type="EC" id="4.1.3.40" evidence="4"/>
<evidence type="ECO:0000256" key="2">
    <source>
        <dbReference type="ARBA" id="ARBA00022688"/>
    </source>
</evidence>
<evidence type="ECO:0000313" key="6">
    <source>
        <dbReference type="Proteomes" id="UP000465712"/>
    </source>
</evidence>
<dbReference type="PANTHER" id="PTHR38683:SF1">
    <property type="entry name" value="CHORISMATE PYRUVATE-LYASE"/>
    <property type="match status" value="1"/>
</dbReference>
<reference evidence="5 6" key="1">
    <citation type="submission" date="2017-05" db="EMBL/GenBank/DDBJ databases">
        <title>High clonality and local adaptation shapes Vibrionaceae linages within an endangered oasis.</title>
        <authorList>
            <person name="Vazquez-Rosas-Landa M."/>
        </authorList>
    </citation>
    <scope>NUCLEOTIDE SEQUENCE [LARGE SCALE GENOMIC DNA]</scope>
    <source>
        <strain evidence="5 6">P46_P4S1P180</strain>
    </source>
</reference>
<dbReference type="SUPFAM" id="SSF64288">
    <property type="entry name" value="Chorismate lyase-like"/>
    <property type="match status" value="1"/>
</dbReference>
<comment type="similarity">
    <text evidence="4">Belongs to the UbiC family.</text>
</comment>
<dbReference type="GO" id="GO:0042866">
    <property type="term" value="P:pyruvate biosynthetic process"/>
    <property type="evidence" value="ECO:0007669"/>
    <property type="project" value="UniProtKB-UniRule"/>
</dbReference>
<keyword evidence="2 4" id="KW-0831">Ubiquinone biosynthesis</keyword>
<dbReference type="Gene3D" id="3.40.1410.10">
    <property type="entry name" value="Chorismate lyase-like"/>
    <property type="match status" value="1"/>
</dbReference>